<dbReference type="EMBL" id="JAAXKY010000031">
    <property type="protein sequence ID" value="NMH77834.1"/>
    <property type="molecule type" value="Genomic_DNA"/>
</dbReference>
<dbReference type="Gene3D" id="3.10.180.10">
    <property type="entry name" value="2,3-Dihydroxybiphenyl 1,2-Dioxygenase, domain 1"/>
    <property type="match status" value="2"/>
</dbReference>
<accession>A0ABX1RDX1</accession>
<sequence length="225" mass="24772">MTTAGPPAAYKDLCLDAEDAARVGRFWSAALGLELDTHRGTVVRLSGPTPQETLWVNEVPEPKVAKNRLHLDIHTGSVEELVELGASVLDDTLPWTLMADPDGGEFCAFVRETPPDQLLYELVLDAHDPRATARWWAELLGGHLVSEDEKVWAVGDIPGAPFEWFVVSPTEDEKVGKNRVHIDVTAEDLDRVLAHGARLLRPRGDDIGWHVLADPEGNEFCAFTP</sequence>
<feature type="domain" description="Glyoxalase-like" evidence="1">
    <location>
        <begin position="122"/>
        <end position="222"/>
    </location>
</feature>
<dbReference type="PANTHER" id="PTHR35908:SF1">
    <property type="entry name" value="CONSERVED PROTEIN"/>
    <property type="match status" value="1"/>
</dbReference>
<dbReference type="PANTHER" id="PTHR35908">
    <property type="entry name" value="HYPOTHETICAL FUSION PROTEIN"/>
    <property type="match status" value="1"/>
</dbReference>
<name>A0ABX1RDX1_9PSEU</name>
<dbReference type="SUPFAM" id="SSF54593">
    <property type="entry name" value="Glyoxalase/Bleomycin resistance protein/Dihydroxybiphenyl dioxygenase"/>
    <property type="match status" value="2"/>
</dbReference>
<dbReference type="InterPro" id="IPR029068">
    <property type="entry name" value="Glyas_Bleomycin-R_OHBP_Dase"/>
</dbReference>
<evidence type="ECO:0000259" key="1">
    <source>
        <dbReference type="Pfam" id="PF18029"/>
    </source>
</evidence>
<feature type="domain" description="Glyoxalase-like" evidence="1">
    <location>
        <begin position="13"/>
        <end position="108"/>
    </location>
</feature>
<comment type="caution">
    <text evidence="2">The sequence shown here is derived from an EMBL/GenBank/DDBJ whole genome shotgun (WGS) entry which is preliminary data.</text>
</comment>
<evidence type="ECO:0000313" key="3">
    <source>
        <dbReference type="Proteomes" id="UP001296706"/>
    </source>
</evidence>
<organism evidence="2 3">
    <name type="scientific">Pseudonocardia xinjiangensis</name>
    <dbReference type="NCBI Taxonomy" id="75289"/>
    <lineage>
        <taxon>Bacteria</taxon>
        <taxon>Bacillati</taxon>
        <taxon>Actinomycetota</taxon>
        <taxon>Actinomycetes</taxon>
        <taxon>Pseudonocardiales</taxon>
        <taxon>Pseudonocardiaceae</taxon>
        <taxon>Pseudonocardia</taxon>
    </lineage>
</organism>
<reference evidence="2 3" key="1">
    <citation type="submission" date="2020-04" db="EMBL/GenBank/DDBJ databases">
        <authorList>
            <person name="Klaysubun C."/>
            <person name="Duangmal K."/>
            <person name="Lipun K."/>
        </authorList>
    </citation>
    <scope>NUCLEOTIDE SEQUENCE [LARGE SCALE GENOMIC DNA]</scope>
    <source>
        <strain evidence="2 3">JCM 11839</strain>
    </source>
</reference>
<dbReference type="InterPro" id="IPR041581">
    <property type="entry name" value="Glyoxalase_6"/>
</dbReference>
<dbReference type="CDD" id="cd06587">
    <property type="entry name" value="VOC"/>
    <property type="match status" value="1"/>
</dbReference>
<protein>
    <submittedName>
        <fullName evidence="2">VOC family protein</fullName>
    </submittedName>
</protein>
<gene>
    <name evidence="2" type="ORF">HF577_12170</name>
</gene>
<keyword evidence="3" id="KW-1185">Reference proteome</keyword>
<dbReference type="Pfam" id="PF18029">
    <property type="entry name" value="Glyoxalase_6"/>
    <property type="match status" value="2"/>
</dbReference>
<proteinExistence type="predicted"/>
<dbReference type="Proteomes" id="UP001296706">
    <property type="component" value="Unassembled WGS sequence"/>
</dbReference>
<evidence type="ECO:0000313" key="2">
    <source>
        <dbReference type="EMBL" id="NMH77834.1"/>
    </source>
</evidence>
<dbReference type="RefSeq" id="WP_169395908.1">
    <property type="nucleotide sequence ID" value="NZ_BAAAJH010000003.1"/>
</dbReference>